<dbReference type="PROSITE" id="PS50930">
    <property type="entry name" value="HTH_LYTTR"/>
    <property type="match status" value="1"/>
</dbReference>
<dbReference type="Pfam" id="PF00072">
    <property type="entry name" value="Response_reg"/>
    <property type="match status" value="1"/>
</dbReference>
<reference evidence="6" key="1">
    <citation type="submission" date="2020-10" db="EMBL/GenBank/DDBJ databases">
        <authorList>
            <person name="Gilroy R."/>
        </authorList>
    </citation>
    <scope>NUCLEOTIDE SEQUENCE</scope>
    <source>
        <strain evidence="6">CHK190-19873</strain>
    </source>
</reference>
<dbReference type="InterPro" id="IPR001789">
    <property type="entry name" value="Sig_transdc_resp-reg_receiver"/>
</dbReference>
<dbReference type="AlphaFoldDB" id="A0A9D1JIU1"/>
<dbReference type="GO" id="GO:0003677">
    <property type="term" value="F:DNA binding"/>
    <property type="evidence" value="ECO:0007669"/>
    <property type="project" value="InterPro"/>
</dbReference>
<dbReference type="Gene3D" id="2.40.50.1020">
    <property type="entry name" value="LytTr DNA-binding domain"/>
    <property type="match status" value="1"/>
</dbReference>
<keyword evidence="3" id="KW-0597">Phosphoprotein</keyword>
<dbReference type="SUPFAM" id="SSF52172">
    <property type="entry name" value="CheY-like"/>
    <property type="match status" value="1"/>
</dbReference>
<evidence type="ECO:0000256" key="2">
    <source>
        <dbReference type="ARBA" id="ARBA00024867"/>
    </source>
</evidence>
<sequence>MVIGICDDDKTWRQRAKRLLKNWFENAEKEVEVLCFTQGGELLEYVGAALDVLFLDIELGEDNGIAIARRVNEKWKHCQIVYLTNFLFYATEVYHTEHMFFVLKEQFERRLEEIFQKLFHQMQQKERKLLFSVIGGNRICLAPDEILYFERLRRVTRMVTVWGDYAVWDKIDVLEQKLPKPDFLKCHSSYIVYLPAIREQQKSEFLMKNGDRITISRSYLKKAKDGFLKWALTQMM</sequence>
<evidence type="ECO:0000256" key="3">
    <source>
        <dbReference type="PROSITE-ProRule" id="PRU00169"/>
    </source>
</evidence>
<accession>A0A9D1JIU1</accession>
<dbReference type="Gene3D" id="3.40.50.2300">
    <property type="match status" value="1"/>
</dbReference>
<dbReference type="InterPro" id="IPR011006">
    <property type="entry name" value="CheY-like_superfamily"/>
</dbReference>
<protein>
    <recommendedName>
        <fullName evidence="1">Stage 0 sporulation protein A homolog</fullName>
    </recommendedName>
</protein>
<feature type="domain" description="HTH LytTR-type" evidence="5">
    <location>
        <begin position="129"/>
        <end position="229"/>
    </location>
</feature>
<dbReference type="PANTHER" id="PTHR37299:SF1">
    <property type="entry name" value="STAGE 0 SPORULATION PROTEIN A HOMOLOG"/>
    <property type="match status" value="1"/>
</dbReference>
<dbReference type="InterPro" id="IPR007492">
    <property type="entry name" value="LytTR_DNA-bd_dom"/>
</dbReference>
<evidence type="ECO:0000256" key="1">
    <source>
        <dbReference type="ARBA" id="ARBA00018672"/>
    </source>
</evidence>
<evidence type="ECO:0000259" key="5">
    <source>
        <dbReference type="PROSITE" id="PS50930"/>
    </source>
</evidence>
<comment type="function">
    <text evidence="2">May play the central regulatory role in sporulation. It may be an element of the effector pathway responsible for the activation of sporulation genes in response to nutritional stress. Spo0A may act in concert with spo0H (a sigma factor) to control the expression of some genes that are critical to the sporulation process.</text>
</comment>
<proteinExistence type="predicted"/>
<dbReference type="SMART" id="SM00850">
    <property type="entry name" value="LytTR"/>
    <property type="match status" value="1"/>
</dbReference>
<dbReference type="GO" id="GO:0000156">
    <property type="term" value="F:phosphorelay response regulator activity"/>
    <property type="evidence" value="ECO:0007669"/>
    <property type="project" value="InterPro"/>
</dbReference>
<dbReference type="Pfam" id="PF04397">
    <property type="entry name" value="LytTR"/>
    <property type="match status" value="1"/>
</dbReference>
<comment type="caution">
    <text evidence="6">The sequence shown here is derived from an EMBL/GenBank/DDBJ whole genome shotgun (WGS) entry which is preliminary data.</text>
</comment>
<dbReference type="InterPro" id="IPR046947">
    <property type="entry name" value="LytR-like"/>
</dbReference>
<evidence type="ECO:0000259" key="4">
    <source>
        <dbReference type="PROSITE" id="PS50110"/>
    </source>
</evidence>
<organism evidence="6 7">
    <name type="scientific">Candidatus Limivivens intestinipullorum</name>
    <dbReference type="NCBI Taxonomy" id="2840858"/>
    <lineage>
        <taxon>Bacteria</taxon>
        <taxon>Bacillati</taxon>
        <taxon>Bacillota</taxon>
        <taxon>Clostridia</taxon>
        <taxon>Lachnospirales</taxon>
        <taxon>Lachnospiraceae</taxon>
        <taxon>Lachnospiraceae incertae sedis</taxon>
        <taxon>Candidatus Limivivens</taxon>
    </lineage>
</organism>
<dbReference type="PROSITE" id="PS50110">
    <property type="entry name" value="RESPONSE_REGULATORY"/>
    <property type="match status" value="1"/>
</dbReference>
<evidence type="ECO:0000313" key="6">
    <source>
        <dbReference type="EMBL" id="HIS30496.1"/>
    </source>
</evidence>
<name>A0A9D1JIU1_9FIRM</name>
<feature type="modified residue" description="4-aspartylphosphate" evidence="3">
    <location>
        <position position="56"/>
    </location>
</feature>
<dbReference type="PANTHER" id="PTHR37299">
    <property type="entry name" value="TRANSCRIPTIONAL REGULATOR-RELATED"/>
    <property type="match status" value="1"/>
</dbReference>
<feature type="domain" description="Response regulatory" evidence="4">
    <location>
        <begin position="2"/>
        <end position="119"/>
    </location>
</feature>
<dbReference type="EMBL" id="DVIQ01000019">
    <property type="protein sequence ID" value="HIS30496.1"/>
    <property type="molecule type" value="Genomic_DNA"/>
</dbReference>
<reference evidence="6" key="2">
    <citation type="journal article" date="2021" name="PeerJ">
        <title>Extensive microbial diversity within the chicken gut microbiome revealed by metagenomics and culture.</title>
        <authorList>
            <person name="Gilroy R."/>
            <person name="Ravi A."/>
            <person name="Getino M."/>
            <person name="Pursley I."/>
            <person name="Horton D.L."/>
            <person name="Alikhan N.F."/>
            <person name="Baker D."/>
            <person name="Gharbi K."/>
            <person name="Hall N."/>
            <person name="Watson M."/>
            <person name="Adriaenssens E.M."/>
            <person name="Foster-Nyarko E."/>
            <person name="Jarju S."/>
            <person name="Secka A."/>
            <person name="Antonio M."/>
            <person name="Oren A."/>
            <person name="Chaudhuri R.R."/>
            <person name="La Ragione R."/>
            <person name="Hildebrand F."/>
            <person name="Pallen M.J."/>
        </authorList>
    </citation>
    <scope>NUCLEOTIDE SEQUENCE</scope>
    <source>
        <strain evidence="6">CHK190-19873</strain>
    </source>
</reference>
<evidence type="ECO:0000313" key="7">
    <source>
        <dbReference type="Proteomes" id="UP000823935"/>
    </source>
</evidence>
<gene>
    <name evidence="6" type="ORF">IAB44_02960</name>
</gene>
<dbReference type="Proteomes" id="UP000823935">
    <property type="component" value="Unassembled WGS sequence"/>
</dbReference>